<reference evidence="2" key="2">
    <citation type="submission" date="2021-09" db="EMBL/GenBank/DDBJ databases">
        <authorList>
            <person name="Gilroy R."/>
        </authorList>
    </citation>
    <scope>NUCLEOTIDE SEQUENCE</scope>
    <source>
        <strain evidence="2">CHK135-1449</strain>
    </source>
</reference>
<evidence type="ECO:0000313" key="2">
    <source>
        <dbReference type="EMBL" id="HJF28491.1"/>
    </source>
</evidence>
<accession>A0A9D2UT68</accession>
<comment type="caution">
    <text evidence="2">The sequence shown here is derived from an EMBL/GenBank/DDBJ whole genome shotgun (WGS) entry which is preliminary data.</text>
</comment>
<gene>
    <name evidence="2" type="ORF">K8V79_09650</name>
</gene>
<feature type="chain" id="PRO_5039614488" description="PEGA domain-containing protein" evidence="1">
    <location>
        <begin position="21"/>
        <end position="168"/>
    </location>
</feature>
<evidence type="ECO:0000313" key="3">
    <source>
        <dbReference type="Proteomes" id="UP000787156"/>
    </source>
</evidence>
<name>A0A9D2UT68_ACILW</name>
<dbReference type="EMBL" id="DYWX01000102">
    <property type="protein sequence ID" value="HJF28491.1"/>
    <property type="molecule type" value="Genomic_DNA"/>
</dbReference>
<feature type="signal peptide" evidence="1">
    <location>
        <begin position="1"/>
        <end position="20"/>
    </location>
</feature>
<dbReference type="Proteomes" id="UP000787156">
    <property type="component" value="Unassembled WGS sequence"/>
</dbReference>
<dbReference type="AlphaFoldDB" id="A0A9D2UT68"/>
<proteinExistence type="predicted"/>
<dbReference type="PROSITE" id="PS51257">
    <property type="entry name" value="PROKAR_LIPOPROTEIN"/>
    <property type="match status" value="1"/>
</dbReference>
<sequence>MKKLITASLIAASVTMTGCASIISGSTQTLTFKSVPEQASISITNKAGEKVHTGVTPATVTLKRGNGFFQSAAYDVTFKKEGFQTKTVQVTGTVNGWYVANIIFGGLIGLLIVDPATGAMYTLNPSDINAVLDENRTASQTGQQSLTVMLVQDIPENLMSRAKYITTL</sequence>
<protein>
    <recommendedName>
        <fullName evidence="4">PEGA domain-containing protein</fullName>
    </recommendedName>
</protein>
<evidence type="ECO:0008006" key="4">
    <source>
        <dbReference type="Google" id="ProtNLM"/>
    </source>
</evidence>
<organism evidence="2 3">
    <name type="scientific">Acinetobacter lwoffii</name>
    <dbReference type="NCBI Taxonomy" id="28090"/>
    <lineage>
        <taxon>Bacteria</taxon>
        <taxon>Pseudomonadati</taxon>
        <taxon>Pseudomonadota</taxon>
        <taxon>Gammaproteobacteria</taxon>
        <taxon>Moraxellales</taxon>
        <taxon>Moraxellaceae</taxon>
        <taxon>Acinetobacter</taxon>
    </lineage>
</organism>
<reference evidence="2" key="1">
    <citation type="journal article" date="2021" name="PeerJ">
        <title>Extensive microbial diversity within the chicken gut microbiome revealed by metagenomics and culture.</title>
        <authorList>
            <person name="Gilroy R."/>
            <person name="Ravi A."/>
            <person name="Getino M."/>
            <person name="Pursley I."/>
            <person name="Horton D.L."/>
            <person name="Alikhan N.F."/>
            <person name="Baker D."/>
            <person name="Gharbi K."/>
            <person name="Hall N."/>
            <person name="Watson M."/>
            <person name="Adriaenssens E.M."/>
            <person name="Foster-Nyarko E."/>
            <person name="Jarju S."/>
            <person name="Secka A."/>
            <person name="Antonio M."/>
            <person name="Oren A."/>
            <person name="Chaudhuri R.R."/>
            <person name="La Ragione R."/>
            <person name="Hildebrand F."/>
            <person name="Pallen M.J."/>
        </authorList>
    </citation>
    <scope>NUCLEOTIDE SEQUENCE</scope>
    <source>
        <strain evidence="2">CHK135-1449</strain>
    </source>
</reference>
<keyword evidence="1" id="KW-0732">Signal</keyword>
<evidence type="ECO:0000256" key="1">
    <source>
        <dbReference type="SAM" id="SignalP"/>
    </source>
</evidence>